<evidence type="ECO:0000313" key="1">
    <source>
        <dbReference type="EMBL" id="SCU97004.1"/>
    </source>
</evidence>
<proteinExistence type="predicted"/>
<evidence type="ECO:0000313" key="2">
    <source>
        <dbReference type="Proteomes" id="UP000191144"/>
    </source>
</evidence>
<dbReference type="Proteomes" id="UP000191144">
    <property type="component" value="Chromosome F"/>
</dbReference>
<organism evidence="1 2">
    <name type="scientific">Lachancea meyersii CBS 8951</name>
    <dbReference type="NCBI Taxonomy" id="1266667"/>
    <lineage>
        <taxon>Eukaryota</taxon>
        <taxon>Fungi</taxon>
        <taxon>Dikarya</taxon>
        <taxon>Ascomycota</taxon>
        <taxon>Saccharomycotina</taxon>
        <taxon>Saccharomycetes</taxon>
        <taxon>Saccharomycetales</taxon>
        <taxon>Saccharomycetaceae</taxon>
        <taxon>Lachancea</taxon>
    </lineage>
</organism>
<dbReference type="AlphaFoldDB" id="A0A1G4K0H9"/>
<dbReference type="OrthoDB" id="4060534at2759"/>
<sequence>MDVSFDPIYLANGYRDVVSQWNSSVSVLSSDFERSLDKDSIVLPPRQKPLYAFELQLDIELFSSNESISSCLTQAFAEGLNSCLEYWQDLNYRATVQVMSEHCIRVSLECQIFSTMKTKNLLEQPLSIMKHMNLRLVTVAGLKVQATFIGASPPVPEAIRQCNVFLVSLFISQLEFQFPLAFSRVCRLRFIQQEASLGPVSYALTNSAIMVPRLVKIISDDRTATTCYRIIQISSDRRKLARLLKFKTGVSPTQILKHSCTYTSNHADC</sequence>
<reference evidence="2" key="1">
    <citation type="submission" date="2016-03" db="EMBL/GenBank/DDBJ databases">
        <authorList>
            <person name="Devillers Hugo."/>
        </authorList>
    </citation>
    <scope>NUCLEOTIDE SEQUENCE [LARGE SCALE GENOMIC DNA]</scope>
</reference>
<accession>A0A1G4K0H9</accession>
<keyword evidence="2" id="KW-1185">Reference proteome</keyword>
<dbReference type="Pfam" id="PF21736">
    <property type="entry name" value="REC102"/>
    <property type="match status" value="1"/>
</dbReference>
<gene>
    <name evidence="1" type="ORF">LAME_0F18184G</name>
</gene>
<name>A0A1G4K0H9_9SACH</name>
<protein>
    <submittedName>
        <fullName evidence="1">LAME_0F18184g1_1</fullName>
    </submittedName>
</protein>
<dbReference type="InterPro" id="IPR048920">
    <property type="entry name" value="REC102"/>
</dbReference>
<dbReference type="EMBL" id="LT598477">
    <property type="protein sequence ID" value="SCU97004.1"/>
    <property type="molecule type" value="Genomic_DNA"/>
</dbReference>